<dbReference type="EMBL" id="MT144366">
    <property type="protein sequence ID" value="QJA52767.1"/>
    <property type="molecule type" value="Genomic_DNA"/>
</dbReference>
<evidence type="ECO:0000313" key="1">
    <source>
        <dbReference type="EMBL" id="QJA52767.1"/>
    </source>
</evidence>
<name>A0A6H1ZZM0_9ZZZZ</name>
<sequence>MAEDRKIEKPIPILGITQPEEGGQLMHLEGFKEPYQGFPEQSIVNEFRLIKKIIKSPITIFPWRRIIKKWYVKIFLGIIFLFFRKKLRKLADWGLDVFMDIVEPSTSKFQLPPKRYCPFVQELYRILTLGVEREKSPEMKEKIGFLRDFICLILEFDSAYRFRLQDILPEIDLEKVKPNKKDEYFLKMRPDYDFGGRDFGSRKKELDQINEEWTAQRIKQEGIKNQKMNQIRERFEKDLTTLNEEFGVELSTTLIPDRNMLRPMSRITFTDTNKTDEELRKITSEYQKKFKKVQEKHHLTMEDVIQIQEKGISAIMRAKIPDEIIDAEKIEDKGRQDENIK</sequence>
<proteinExistence type="predicted"/>
<reference evidence="1" key="1">
    <citation type="submission" date="2020-03" db="EMBL/GenBank/DDBJ databases">
        <title>The deep terrestrial virosphere.</title>
        <authorList>
            <person name="Holmfeldt K."/>
            <person name="Nilsson E."/>
            <person name="Simone D."/>
            <person name="Lopez-Fernandez M."/>
            <person name="Wu X."/>
            <person name="de Brujin I."/>
            <person name="Lundin D."/>
            <person name="Andersson A."/>
            <person name="Bertilsson S."/>
            <person name="Dopson M."/>
        </authorList>
    </citation>
    <scope>NUCLEOTIDE SEQUENCE</scope>
    <source>
        <strain evidence="1">TM448A02994</strain>
    </source>
</reference>
<dbReference type="AlphaFoldDB" id="A0A6H1ZZM0"/>
<accession>A0A6H1ZZM0</accession>
<organism evidence="1">
    <name type="scientific">viral metagenome</name>
    <dbReference type="NCBI Taxonomy" id="1070528"/>
    <lineage>
        <taxon>unclassified sequences</taxon>
        <taxon>metagenomes</taxon>
        <taxon>organismal metagenomes</taxon>
    </lineage>
</organism>
<protein>
    <submittedName>
        <fullName evidence="1">Uncharacterized protein</fullName>
    </submittedName>
</protein>
<gene>
    <name evidence="1" type="ORF">TM448A02994_0010</name>
</gene>